<organism evidence="2 3">
    <name type="scientific">Prosthecobacter vanneervenii</name>
    <dbReference type="NCBI Taxonomy" id="48466"/>
    <lineage>
        <taxon>Bacteria</taxon>
        <taxon>Pseudomonadati</taxon>
        <taxon>Verrucomicrobiota</taxon>
        <taxon>Verrucomicrobiia</taxon>
        <taxon>Verrucomicrobiales</taxon>
        <taxon>Verrucomicrobiaceae</taxon>
        <taxon>Prosthecobacter</taxon>
    </lineage>
</organism>
<gene>
    <name evidence="2" type="ORF">HNQ65_005162</name>
</gene>
<dbReference type="RefSeq" id="WP_184344463.1">
    <property type="nucleotide sequence ID" value="NZ_JACHIG010000019.1"/>
</dbReference>
<name>A0A7W7YG71_9BACT</name>
<accession>A0A7W7YG71</accession>
<feature type="region of interest" description="Disordered" evidence="1">
    <location>
        <begin position="200"/>
        <end position="226"/>
    </location>
</feature>
<evidence type="ECO:0000256" key="1">
    <source>
        <dbReference type="SAM" id="MobiDB-lite"/>
    </source>
</evidence>
<comment type="caution">
    <text evidence="2">The sequence shown here is derived from an EMBL/GenBank/DDBJ whole genome shotgun (WGS) entry which is preliminary data.</text>
</comment>
<dbReference type="AlphaFoldDB" id="A0A7W7YG71"/>
<reference evidence="2 3" key="1">
    <citation type="submission" date="2020-08" db="EMBL/GenBank/DDBJ databases">
        <title>Genomic Encyclopedia of Type Strains, Phase IV (KMG-IV): sequencing the most valuable type-strain genomes for metagenomic binning, comparative biology and taxonomic classification.</title>
        <authorList>
            <person name="Goeker M."/>
        </authorList>
    </citation>
    <scope>NUCLEOTIDE SEQUENCE [LARGE SCALE GENOMIC DNA]</scope>
    <source>
        <strain evidence="2 3">DSM 12252</strain>
    </source>
</reference>
<keyword evidence="3" id="KW-1185">Reference proteome</keyword>
<proteinExistence type="predicted"/>
<dbReference type="Proteomes" id="UP000590740">
    <property type="component" value="Unassembled WGS sequence"/>
</dbReference>
<feature type="region of interest" description="Disordered" evidence="1">
    <location>
        <begin position="1"/>
        <end position="46"/>
    </location>
</feature>
<evidence type="ECO:0000313" key="2">
    <source>
        <dbReference type="EMBL" id="MBB5035549.1"/>
    </source>
</evidence>
<dbReference type="EMBL" id="JACHIG010000019">
    <property type="protein sequence ID" value="MBB5035549.1"/>
    <property type="molecule type" value="Genomic_DNA"/>
</dbReference>
<evidence type="ECO:0000313" key="3">
    <source>
        <dbReference type="Proteomes" id="UP000590740"/>
    </source>
</evidence>
<protein>
    <submittedName>
        <fullName evidence="2">Uncharacterized protein</fullName>
    </submittedName>
</protein>
<sequence>MQAKVELGMQEHPNTTTSAESPKVDDPTTAASNGKSPTSTKVEGKDYTTDLPMFDLEEIMIQFVSEIHSNGLERAKMPEVAKHFKYEAPSSTPFYRKLVAARLFGLLSPNGAELLDRARDYVSPTTDDSKNKALLESIMGVPYYAEFLNGHAGKKMNVELVGNDIARKFVVSKGCGKRCAKVFESSLRFAGLLSPENVVTATPQRKKESEEEEDGNETDQTQKHTLYLDKQKRRKFQITAPLTISKAELDRITSWLSFTIIVDDETE</sequence>
<feature type="compositionally biased region" description="Polar residues" evidence="1">
    <location>
        <begin position="29"/>
        <end position="41"/>
    </location>
</feature>